<dbReference type="Pfam" id="PF01869">
    <property type="entry name" value="BcrAD_BadFG"/>
    <property type="match status" value="2"/>
</dbReference>
<dbReference type="InterPro" id="IPR051805">
    <property type="entry name" value="Dehydratase_Activator_Redct"/>
</dbReference>
<keyword evidence="3" id="KW-0408">Iron</keyword>
<evidence type="ECO:0000256" key="1">
    <source>
        <dbReference type="ARBA" id="ARBA00001966"/>
    </source>
</evidence>
<reference evidence="7 8" key="1">
    <citation type="submission" date="2020-02" db="EMBL/GenBank/DDBJ databases">
        <title>Comparative genomics of sulfur disproportionating microorganisms.</title>
        <authorList>
            <person name="Ward L.M."/>
            <person name="Bertran E."/>
            <person name="Johnston D.T."/>
        </authorList>
    </citation>
    <scope>NUCLEOTIDE SEQUENCE [LARGE SCALE GENOMIC DNA]</scope>
    <source>
        <strain evidence="7 8">DSM 3696</strain>
    </source>
</reference>
<keyword evidence="2" id="KW-0479">Metal-binding</keyword>
<dbReference type="EMBL" id="JAAGRQ010000032">
    <property type="protein sequence ID" value="NDY56962.1"/>
    <property type="molecule type" value="Genomic_DNA"/>
</dbReference>
<evidence type="ECO:0000256" key="4">
    <source>
        <dbReference type="ARBA" id="ARBA00023014"/>
    </source>
</evidence>
<protein>
    <submittedName>
        <fullName evidence="7">CoA activase</fullName>
    </submittedName>
</protein>
<dbReference type="AlphaFoldDB" id="A0A7K3NLA7"/>
<comment type="caution">
    <text evidence="7">The sequence shown here is derived from an EMBL/GenBank/DDBJ whole genome shotgun (WGS) entry which is preliminary data.</text>
</comment>
<dbReference type="CDD" id="cd24035">
    <property type="entry name" value="ASKHA_NBD_O66634-like_rpt2"/>
    <property type="match status" value="1"/>
</dbReference>
<dbReference type="PANTHER" id="PTHR32329:SF7">
    <property type="entry name" value="ACTIVATOR OF 2-HYDROXYACYL-COA-HYDRATASE"/>
    <property type="match status" value="1"/>
</dbReference>
<dbReference type="RefSeq" id="WP_163302009.1">
    <property type="nucleotide sequence ID" value="NZ_JAAGRQ010000032.1"/>
</dbReference>
<dbReference type="Gene3D" id="3.30.420.40">
    <property type="match status" value="4"/>
</dbReference>
<keyword evidence="8" id="KW-1185">Reference proteome</keyword>
<dbReference type="GO" id="GO:0051536">
    <property type="term" value="F:iron-sulfur cluster binding"/>
    <property type="evidence" value="ECO:0007669"/>
    <property type="project" value="UniProtKB-KW"/>
</dbReference>
<evidence type="ECO:0000313" key="8">
    <source>
        <dbReference type="Proteomes" id="UP000469724"/>
    </source>
</evidence>
<feature type="domain" description="ATPase BadF/BadG/BcrA/BcrD type" evidence="5">
    <location>
        <begin position="5"/>
        <end position="273"/>
    </location>
</feature>
<evidence type="ECO:0000259" key="6">
    <source>
        <dbReference type="Pfam" id="PF09989"/>
    </source>
</evidence>
<accession>A0A7K3NLA7</accession>
<dbReference type="PANTHER" id="PTHR32329">
    <property type="entry name" value="BIFUNCTIONAL PROTEIN [INCLUDES 2-HYDROXYACYL-COA DEHYDRATASE (N-TER) AND ITS ACTIVATOR DOMAIN (C_TERM)-RELATED"/>
    <property type="match status" value="1"/>
</dbReference>
<dbReference type="SUPFAM" id="SSF53067">
    <property type="entry name" value="Actin-like ATPase domain"/>
    <property type="match status" value="2"/>
</dbReference>
<sequence>MPYDIGVDVGAVSVNCAVLDADGHVVHEAPYVRHFGQASRVAHSVISQTMSLFDRGDIRSVSFTGSRGERMARRLGAPHEVETIAQATAAVHMAPGVRSIIAIGGQDAALLQIDYDASGAWRLESFAMNGPCASGTGSFIDQQAERLALSMYGGAFRMDQDKLDQVLADFVALGEQSAYPAHVACRCTVFTKSDMIHLQNKGETLPNIIAGLHHGTAANFISTMLAGRTLHDPVIFIGGPAGNSLMRKAFRRYFPGLATPPHHASLGAVGAALCTRLAGRANTLDPAVLADNRTAPEEEFARAPRLALSRSHFDADTTLPEIPDTQGDPIPAWLGVDIGSTSTKYALVDAGGRLLHKNYVPTRGKPIEVVRELLSGLTAALAGRIALVGVATTGSGRNVAGDFLDADLIVDEITAHARGAVAIDPGIDTIFEIGGQDSKYIAIENGRPTDFVMNKICAAGTGSFLHELANKLGINIVGEFQDVALGAKNPVALAERCTVFMESDLAAHAQKGAARDDLIAGLCYAIVHNYLHRVVENRHVGKRIMFLGGPSLNKGIVAAFENVLDRPILAPKNREVMGAYGVSLMVRDAFLRGEKKTRPRDIGELAATEVGFKETICRADPACGNECKLKVYRFGGRKSVWGGDCGRYEARVSDLPAETDYFALRDDIFRRHLQAAGNGHTRPNAPAVGLPMALHSLEWAVFWTTLLTRLGYRVAPSAKTSRTTVTAGVESMTAETCFPVKVFHGHVKGLLDAADFLFLPTVVNIPSPAAEEKGLFCPMVQSSRYLVAAALDIPPERIIGPTLLLANGPKALAHAVGSALPSGHRPTAATIHGAVRAAFAAQNAFQADLRQVGRSLLDLLPEDEPLWIVSGRPYNLHDERLSLGLGRLAARLGIKTVPLDLLDVSATPLHRFPRMYWGLGSRILRAAAATAETRNRFGVHLGNFSCGPDSFLEHFYSHIMGDKPYLLLELDEHSAAAGMITRMEAFANVVRENMRLSAMSDKPRREAAP</sequence>
<evidence type="ECO:0000259" key="5">
    <source>
        <dbReference type="Pfam" id="PF01869"/>
    </source>
</evidence>
<feature type="domain" description="ATPase BadF/BadG/BcrA/BcrD type" evidence="5">
    <location>
        <begin position="334"/>
        <end position="583"/>
    </location>
</feature>
<dbReference type="NCBIfam" id="TIGR00241">
    <property type="entry name" value="CoA_E_activ"/>
    <property type="match status" value="1"/>
</dbReference>
<feature type="domain" description="DUF2229" evidence="6">
    <location>
        <begin position="688"/>
        <end position="901"/>
    </location>
</feature>
<comment type="cofactor">
    <cofactor evidence="1">
        <name>[4Fe-4S] cluster</name>
        <dbReference type="ChEBI" id="CHEBI:49883"/>
    </cofactor>
</comment>
<evidence type="ECO:0000256" key="3">
    <source>
        <dbReference type="ARBA" id="ARBA00023004"/>
    </source>
</evidence>
<dbReference type="InterPro" id="IPR008275">
    <property type="entry name" value="CoA_E_activase_dom"/>
</dbReference>
<proteinExistence type="predicted"/>
<gene>
    <name evidence="7" type="ORF">G3N56_09435</name>
</gene>
<dbReference type="InterPro" id="IPR043129">
    <property type="entry name" value="ATPase_NBD"/>
</dbReference>
<dbReference type="CDD" id="cd24034">
    <property type="entry name" value="ASKHA_NBD_O66634-like_rpt1"/>
    <property type="match status" value="1"/>
</dbReference>
<dbReference type="InterPro" id="IPR018709">
    <property type="entry name" value="CoA_activase_DUF2229"/>
</dbReference>
<dbReference type="InterPro" id="IPR002731">
    <property type="entry name" value="ATPase_BadF"/>
</dbReference>
<keyword evidence="4" id="KW-0411">Iron-sulfur</keyword>
<organism evidence="7 8">
    <name type="scientific">Desulfolutivibrio sulfodismutans</name>
    <dbReference type="NCBI Taxonomy" id="63561"/>
    <lineage>
        <taxon>Bacteria</taxon>
        <taxon>Pseudomonadati</taxon>
        <taxon>Thermodesulfobacteriota</taxon>
        <taxon>Desulfovibrionia</taxon>
        <taxon>Desulfovibrionales</taxon>
        <taxon>Desulfovibrionaceae</taxon>
        <taxon>Desulfolutivibrio</taxon>
    </lineage>
</organism>
<dbReference type="Pfam" id="PF09989">
    <property type="entry name" value="DUF2229"/>
    <property type="match status" value="1"/>
</dbReference>
<evidence type="ECO:0000313" key="7">
    <source>
        <dbReference type="EMBL" id="NDY56962.1"/>
    </source>
</evidence>
<name>A0A7K3NLA7_9BACT</name>
<evidence type="ECO:0000256" key="2">
    <source>
        <dbReference type="ARBA" id="ARBA00022723"/>
    </source>
</evidence>
<dbReference type="GO" id="GO:0046872">
    <property type="term" value="F:metal ion binding"/>
    <property type="evidence" value="ECO:0007669"/>
    <property type="project" value="UniProtKB-KW"/>
</dbReference>
<dbReference type="Proteomes" id="UP000469724">
    <property type="component" value="Unassembled WGS sequence"/>
</dbReference>